<feature type="domain" description="Heparan-alpha-glucosaminide N-acetyltransferase catalytic" evidence="2">
    <location>
        <begin position="10"/>
        <end position="212"/>
    </location>
</feature>
<dbReference type="Pfam" id="PF07786">
    <property type="entry name" value="HGSNAT_cat"/>
    <property type="match status" value="1"/>
</dbReference>
<reference evidence="3 4" key="1">
    <citation type="submission" date="2016-10" db="EMBL/GenBank/DDBJ databases">
        <authorList>
            <person name="de Groot N.N."/>
        </authorList>
    </citation>
    <scope>NUCLEOTIDE SEQUENCE [LARGE SCALE GENOMIC DNA]</scope>
    <source>
        <strain evidence="3 4">RK1</strain>
    </source>
</reference>
<dbReference type="RefSeq" id="WP_090625818.1">
    <property type="nucleotide sequence ID" value="NZ_FOQO01000002.1"/>
</dbReference>
<protein>
    <submittedName>
        <fullName evidence="3">Uncharacterized membrane protein</fullName>
    </submittedName>
</protein>
<proteinExistence type="predicted"/>
<feature type="transmembrane region" description="Helical" evidence="1">
    <location>
        <begin position="180"/>
        <end position="200"/>
    </location>
</feature>
<keyword evidence="1" id="KW-0812">Transmembrane</keyword>
<feature type="transmembrane region" description="Helical" evidence="1">
    <location>
        <begin position="148"/>
        <end position="168"/>
    </location>
</feature>
<feature type="transmembrane region" description="Helical" evidence="1">
    <location>
        <begin position="259"/>
        <end position="278"/>
    </location>
</feature>
<dbReference type="PANTHER" id="PTHR40407:SF1">
    <property type="entry name" value="HEPARAN-ALPHA-GLUCOSAMINIDE N-ACETYLTRANSFERASE CATALYTIC DOMAIN-CONTAINING PROTEIN"/>
    <property type="match status" value="1"/>
</dbReference>
<organism evidence="3 4">
    <name type="scientific">Parapedobacter indicus</name>
    <dbReference type="NCBI Taxonomy" id="1477437"/>
    <lineage>
        <taxon>Bacteria</taxon>
        <taxon>Pseudomonadati</taxon>
        <taxon>Bacteroidota</taxon>
        <taxon>Sphingobacteriia</taxon>
        <taxon>Sphingobacteriales</taxon>
        <taxon>Sphingobacteriaceae</taxon>
        <taxon>Parapedobacter</taxon>
    </lineage>
</organism>
<feature type="transmembrane region" description="Helical" evidence="1">
    <location>
        <begin position="342"/>
        <end position="366"/>
    </location>
</feature>
<name>A0A1I3FYZ2_9SPHI</name>
<feature type="transmembrane region" description="Helical" evidence="1">
    <location>
        <begin position="212"/>
        <end position="231"/>
    </location>
</feature>
<keyword evidence="1" id="KW-1133">Transmembrane helix</keyword>
<dbReference type="OrthoDB" id="508112at2"/>
<accession>A0A1I3FYZ2</accession>
<keyword evidence="4" id="KW-1185">Reference proteome</keyword>
<sequence>MEVRHPLTTRIHSIDRVRGLVMLLMALDHIRDLMHIGSLSGDPTDLLSTTPALFLTRWVTHLCAPTFVFLSGASAYLSSQKRCDVGTTRRFLISRGLWLVVLEFTLVNFGIWFDVHFNVFLMQVIAAIGLGLITLGALLTVNPKVVGVIGLAVIGLHNFFSLTSPLFAPGLIPLGENHNLVVGYPPIPWIAILFVGFWCGRWFERPRLDRRRLFAIVGLVCIGVFVGLRTFNIYGDPLPWSDQKNGLFTFLSFINVTKYPPSLLFDLGMLGWMFLLLSSAECAGNRMTTVLEVYGRVPLFYYLLHWYVIHPLLFVVLLAQGFSPADFRFGFNFGRPEGAGGLELWAVYLLWLGVVGALYPVCRWYGAYKQRNRDLMWLSYL</sequence>
<dbReference type="Proteomes" id="UP000198670">
    <property type="component" value="Unassembled WGS sequence"/>
</dbReference>
<dbReference type="PANTHER" id="PTHR40407">
    <property type="entry name" value="MEMBRANE PROTEIN-LIKE PROTEIN"/>
    <property type="match status" value="1"/>
</dbReference>
<feature type="transmembrane region" description="Helical" evidence="1">
    <location>
        <begin position="91"/>
        <end position="113"/>
    </location>
</feature>
<evidence type="ECO:0000313" key="4">
    <source>
        <dbReference type="Proteomes" id="UP000198670"/>
    </source>
</evidence>
<dbReference type="STRING" id="1477437.SAMN05444682_102551"/>
<evidence type="ECO:0000259" key="2">
    <source>
        <dbReference type="Pfam" id="PF07786"/>
    </source>
</evidence>
<feature type="transmembrane region" description="Helical" evidence="1">
    <location>
        <begin position="119"/>
        <end position="141"/>
    </location>
</feature>
<dbReference type="AlphaFoldDB" id="A0A1I3FYZ2"/>
<dbReference type="EMBL" id="FOQO01000002">
    <property type="protein sequence ID" value="SFI16111.1"/>
    <property type="molecule type" value="Genomic_DNA"/>
</dbReference>
<evidence type="ECO:0000256" key="1">
    <source>
        <dbReference type="SAM" id="Phobius"/>
    </source>
</evidence>
<gene>
    <name evidence="3" type="ORF">SAMN05444682_102551</name>
</gene>
<feature type="transmembrane region" description="Helical" evidence="1">
    <location>
        <begin position="299"/>
        <end position="322"/>
    </location>
</feature>
<keyword evidence="1" id="KW-0472">Membrane</keyword>
<dbReference type="InterPro" id="IPR012429">
    <property type="entry name" value="HGSNAT_cat"/>
</dbReference>
<evidence type="ECO:0000313" key="3">
    <source>
        <dbReference type="EMBL" id="SFI16111.1"/>
    </source>
</evidence>